<dbReference type="AlphaFoldDB" id="A0ABD5Z8C0"/>
<proteinExistence type="predicted"/>
<protein>
    <submittedName>
        <fullName evidence="2">Uncharacterized protein</fullName>
    </submittedName>
</protein>
<organism evidence="2 3">
    <name type="scientific">Halospeciosus flavus</name>
    <dbReference type="NCBI Taxonomy" id="3032283"/>
    <lineage>
        <taxon>Archaea</taxon>
        <taxon>Methanobacteriati</taxon>
        <taxon>Methanobacteriota</taxon>
        <taxon>Stenosarchaea group</taxon>
        <taxon>Halobacteria</taxon>
        <taxon>Halobacteriales</taxon>
        <taxon>Halobacteriaceae</taxon>
        <taxon>Halospeciosus</taxon>
    </lineage>
</organism>
<dbReference type="SUPFAM" id="SSF50998">
    <property type="entry name" value="Quinoprotein alcohol dehydrogenase-like"/>
    <property type="match status" value="1"/>
</dbReference>
<dbReference type="InterPro" id="IPR006311">
    <property type="entry name" value="TAT_signal"/>
</dbReference>
<dbReference type="Proteomes" id="UP001596447">
    <property type="component" value="Unassembled WGS sequence"/>
</dbReference>
<name>A0ABD5Z8C0_9EURY</name>
<dbReference type="InterPro" id="IPR011047">
    <property type="entry name" value="Quinoprotein_ADH-like_sf"/>
</dbReference>
<evidence type="ECO:0000313" key="2">
    <source>
        <dbReference type="EMBL" id="MFC7201394.1"/>
    </source>
</evidence>
<keyword evidence="3" id="KW-1185">Reference proteome</keyword>
<gene>
    <name evidence="2" type="ORF">ACFQJ9_18630</name>
</gene>
<dbReference type="PROSITE" id="PS51318">
    <property type="entry name" value="TAT"/>
    <property type="match status" value="1"/>
</dbReference>
<feature type="region of interest" description="Disordered" evidence="1">
    <location>
        <begin position="32"/>
        <end position="51"/>
    </location>
</feature>
<evidence type="ECO:0000256" key="1">
    <source>
        <dbReference type="SAM" id="MobiDB-lite"/>
    </source>
</evidence>
<dbReference type="EMBL" id="JBHTAR010000011">
    <property type="protein sequence ID" value="MFC7201394.1"/>
    <property type="molecule type" value="Genomic_DNA"/>
</dbReference>
<reference evidence="2 3" key="1">
    <citation type="journal article" date="2019" name="Int. J. Syst. Evol. Microbiol.">
        <title>The Global Catalogue of Microorganisms (GCM) 10K type strain sequencing project: providing services to taxonomists for standard genome sequencing and annotation.</title>
        <authorList>
            <consortium name="The Broad Institute Genomics Platform"/>
            <consortium name="The Broad Institute Genome Sequencing Center for Infectious Disease"/>
            <person name="Wu L."/>
            <person name="Ma J."/>
        </authorList>
    </citation>
    <scope>NUCLEOTIDE SEQUENCE [LARGE SCALE GENOMIC DNA]</scope>
    <source>
        <strain evidence="2 3">XZGYJ-43</strain>
    </source>
</reference>
<accession>A0ABD5Z8C0</accession>
<dbReference type="RefSeq" id="WP_279528141.1">
    <property type="nucleotide sequence ID" value="NZ_CP122312.1"/>
</dbReference>
<dbReference type="Gene3D" id="2.140.10.10">
    <property type="entry name" value="Quinoprotein alcohol dehydrogenase-like superfamily"/>
    <property type="match status" value="1"/>
</dbReference>
<sequence length="153" mass="16215">MPSTPDASVSRREALAAVGGLAVGAAGGYVVGARPDRTETSPEPLVYGPTEWPMTDYDAAHTRHVPATSRPDGNLREDWRVEYTAEADYDSVVGNGAVYTLVSDEPDTGVVRAVRLADGREVWRTTPTDDAHNRGGLAALGDSVFLGTTGERT</sequence>
<evidence type="ECO:0000313" key="3">
    <source>
        <dbReference type="Proteomes" id="UP001596447"/>
    </source>
</evidence>
<comment type="caution">
    <text evidence="2">The sequence shown here is derived from an EMBL/GenBank/DDBJ whole genome shotgun (WGS) entry which is preliminary data.</text>
</comment>